<dbReference type="EMBL" id="JARBJD010000442">
    <property type="protein sequence ID" value="KAK2942009.1"/>
    <property type="molecule type" value="Genomic_DNA"/>
</dbReference>
<reference evidence="3 4" key="1">
    <citation type="journal article" date="2022" name="bioRxiv">
        <title>Genomics of Preaxostyla Flagellates Illuminates Evolutionary Transitions and the Path Towards Mitochondrial Loss.</title>
        <authorList>
            <person name="Novak L.V.F."/>
            <person name="Treitli S.C."/>
            <person name="Pyrih J."/>
            <person name="Halakuc P."/>
            <person name="Pipaliya S.V."/>
            <person name="Vacek V."/>
            <person name="Brzon O."/>
            <person name="Soukal P."/>
            <person name="Eme L."/>
            <person name="Dacks J.B."/>
            <person name="Karnkowska A."/>
            <person name="Elias M."/>
            <person name="Hampl V."/>
        </authorList>
    </citation>
    <scope>NUCLEOTIDE SEQUENCE [LARGE SCALE GENOMIC DNA]</scope>
    <source>
        <strain evidence="3">NAU3</strain>
        <tissue evidence="3">Gut</tissue>
    </source>
</reference>
<evidence type="ECO:0000256" key="2">
    <source>
        <dbReference type="SAM" id="Phobius"/>
    </source>
</evidence>
<sequence length="802" mass="89800">MTTLHSTTDTLVEWTRADCSPFLNWDEEKLDSVHKRVVVFRSLVATMKLQPEFDVSLEAKAVKCLKYVEPLGKQSTDAFLNSFVRTSDDFSTNFIQPMMVLLSSPSLVIATAAMQMLASLIASCSTKIHLLLVKADLIPQIIVTSTLQSLSFEKVKYIHTYFISIIVHSFWLATPDYLAKPTFKDEDEQQAVHETVLKQVLSPLEKYISHLCVNRYSIVDRDLSAELLKFIAHILQISLVYQPAMDFVLNLPREWANRRGEERQMVKTVQRMLRMEGIEDVLEEKLRSDQDGLSGECPPESRKGAHWPVQNSNSPRFREETGISIRRGTLRSELKPGIKLIIRTPTRKRVIRFDPIPSLSSPISDLSLHTNIQPSLTTLAYASLTQPGGPMLRLAAALNFLDWFLAIILCIFPTLIVVPFLIWLSFLTYRGIRKMFCCCPRQPTDFTAQMARAEDLIAEAEAEAEPEEPADQPAEIDETPEQRRQRLEARREARRAVQRAAAAEQESESPQDISQTTPLLQSARREPLSVGGDGLWGGSEEDDEAAMIALQLAMIDAVYRSQGEQTRERHAEGNRRERNNGTATGQNSVVEAGYAADSQPAPPSTQTGATSYPTAFTPLSAGFGVFQSLHFSLLLRLIHSFDLKILMSVNANEARQRVCEHSESDEEEHQREVHKDASGTIELGLVEDFKMVRSGERNLPSVEQHSTLPTSSTQIGANWRKLCVAFERSGVEERLKCERKKGIEDVLEEKLPVQVQQPTGHGPSPTLPLQVAAVVQSSSIQTQLQPPSSHLKIGQLAEMEGE</sequence>
<keyword evidence="2" id="KW-0472">Membrane</keyword>
<feature type="compositionally biased region" description="Basic and acidic residues" evidence="1">
    <location>
        <begin position="480"/>
        <end position="495"/>
    </location>
</feature>
<comment type="caution">
    <text evidence="3">The sequence shown here is derived from an EMBL/GenBank/DDBJ whole genome shotgun (WGS) entry which is preliminary data.</text>
</comment>
<feature type="region of interest" description="Disordered" evidence="1">
    <location>
        <begin position="779"/>
        <end position="802"/>
    </location>
</feature>
<evidence type="ECO:0000256" key="1">
    <source>
        <dbReference type="SAM" id="MobiDB-lite"/>
    </source>
</evidence>
<feature type="region of interest" description="Disordered" evidence="1">
    <location>
        <begin position="561"/>
        <end position="586"/>
    </location>
</feature>
<name>A0ABQ9WSF3_9EUKA</name>
<feature type="compositionally biased region" description="Polar residues" evidence="1">
    <location>
        <begin position="779"/>
        <end position="788"/>
    </location>
</feature>
<accession>A0ABQ9WSF3</accession>
<feature type="compositionally biased region" description="Acidic residues" evidence="1">
    <location>
        <begin position="461"/>
        <end position="479"/>
    </location>
</feature>
<gene>
    <name evidence="3" type="ORF">BLNAU_23074</name>
</gene>
<proteinExistence type="predicted"/>
<keyword evidence="2" id="KW-1133">Transmembrane helix</keyword>
<evidence type="ECO:0000313" key="4">
    <source>
        <dbReference type="Proteomes" id="UP001281761"/>
    </source>
</evidence>
<evidence type="ECO:0000313" key="3">
    <source>
        <dbReference type="EMBL" id="KAK2942009.1"/>
    </source>
</evidence>
<feature type="region of interest" description="Disordered" evidence="1">
    <location>
        <begin position="461"/>
        <end position="540"/>
    </location>
</feature>
<feature type="transmembrane region" description="Helical" evidence="2">
    <location>
        <begin position="403"/>
        <end position="426"/>
    </location>
</feature>
<feature type="compositionally biased region" description="Basic and acidic residues" evidence="1">
    <location>
        <begin position="565"/>
        <end position="579"/>
    </location>
</feature>
<protein>
    <submittedName>
        <fullName evidence="3">Uncharacterized protein</fullName>
    </submittedName>
</protein>
<feature type="region of interest" description="Disordered" evidence="1">
    <location>
        <begin position="289"/>
        <end position="315"/>
    </location>
</feature>
<dbReference type="Proteomes" id="UP001281761">
    <property type="component" value="Unassembled WGS sequence"/>
</dbReference>
<keyword evidence="4" id="KW-1185">Reference proteome</keyword>
<organism evidence="3 4">
    <name type="scientific">Blattamonas nauphoetae</name>
    <dbReference type="NCBI Taxonomy" id="2049346"/>
    <lineage>
        <taxon>Eukaryota</taxon>
        <taxon>Metamonada</taxon>
        <taxon>Preaxostyla</taxon>
        <taxon>Oxymonadida</taxon>
        <taxon>Blattamonas</taxon>
    </lineage>
</organism>
<keyword evidence="2" id="KW-0812">Transmembrane</keyword>
<feature type="compositionally biased region" description="Polar residues" evidence="1">
    <location>
        <begin position="508"/>
        <end position="520"/>
    </location>
</feature>